<dbReference type="GO" id="GO:0051493">
    <property type="term" value="P:regulation of cytoskeleton organization"/>
    <property type="evidence" value="ECO:0007669"/>
    <property type="project" value="TreeGrafter"/>
</dbReference>
<dbReference type="InterPro" id="IPR036872">
    <property type="entry name" value="CH_dom_sf"/>
</dbReference>
<dbReference type="Gene3D" id="1.10.418.10">
    <property type="entry name" value="Calponin-like domain"/>
    <property type="match status" value="1"/>
</dbReference>
<proteinExistence type="predicted"/>
<evidence type="ECO:0000313" key="2">
    <source>
        <dbReference type="EMBL" id="ALC49843.1"/>
    </source>
</evidence>
<feature type="domain" description="CH-like" evidence="1">
    <location>
        <begin position="9"/>
        <end position="102"/>
    </location>
</feature>
<keyword evidence="3" id="KW-1185">Reference proteome</keyword>
<dbReference type="SMR" id="A0A0M3QZQ8"/>
<evidence type="ECO:0000259" key="1">
    <source>
        <dbReference type="Pfam" id="PF06294"/>
    </source>
</evidence>
<dbReference type="PANTHER" id="PTHR12509">
    <property type="entry name" value="SPERMATOGENESIS-ASSOCIATED 4-RELATED"/>
    <property type="match status" value="1"/>
</dbReference>
<feature type="non-terminal residue" evidence="2">
    <location>
        <position position="113"/>
    </location>
</feature>
<dbReference type="Pfam" id="PF06294">
    <property type="entry name" value="CH_2"/>
    <property type="match status" value="1"/>
</dbReference>
<dbReference type="SUPFAM" id="SSF47576">
    <property type="entry name" value="Calponin-homology domain, CH-domain"/>
    <property type="match status" value="1"/>
</dbReference>
<accession>A0A0M3QZQ8</accession>
<organism evidence="2 3">
    <name type="scientific">Drosophila busckii</name>
    <name type="common">Fruit fly</name>
    <dbReference type="NCBI Taxonomy" id="30019"/>
    <lineage>
        <taxon>Eukaryota</taxon>
        <taxon>Metazoa</taxon>
        <taxon>Ecdysozoa</taxon>
        <taxon>Arthropoda</taxon>
        <taxon>Hexapoda</taxon>
        <taxon>Insecta</taxon>
        <taxon>Pterygota</taxon>
        <taxon>Neoptera</taxon>
        <taxon>Endopterygota</taxon>
        <taxon>Diptera</taxon>
        <taxon>Brachycera</taxon>
        <taxon>Muscomorpha</taxon>
        <taxon>Ephydroidea</taxon>
        <taxon>Drosophilidae</taxon>
        <taxon>Drosophila</taxon>
    </lineage>
</organism>
<dbReference type="AlphaFoldDB" id="A0A0M3QZQ8"/>
<dbReference type="InterPro" id="IPR010441">
    <property type="entry name" value="CH_2"/>
</dbReference>
<dbReference type="STRING" id="30019.A0A0M3QZQ8"/>
<dbReference type="GO" id="GO:0005930">
    <property type="term" value="C:axoneme"/>
    <property type="evidence" value="ECO:0007669"/>
    <property type="project" value="TreeGrafter"/>
</dbReference>
<gene>
    <name evidence="2" type="ORF">Dbus_chrXg1699</name>
</gene>
<dbReference type="PANTHER" id="PTHR12509:SF9">
    <property type="entry name" value="SPERM FLAGELLAR PROTEIN 1 ISOFORM X1"/>
    <property type="match status" value="1"/>
</dbReference>
<dbReference type="OMA" id="CCSHELG"/>
<dbReference type="Proteomes" id="UP000494163">
    <property type="component" value="Chromosome X"/>
</dbReference>
<evidence type="ECO:0000313" key="3">
    <source>
        <dbReference type="Proteomes" id="UP000494163"/>
    </source>
</evidence>
<dbReference type="InterPro" id="IPR052111">
    <property type="entry name" value="Spermatogenesis_Ciliary_MAP"/>
</dbReference>
<dbReference type="EMBL" id="CP012528">
    <property type="protein sequence ID" value="ALC49843.1"/>
    <property type="molecule type" value="Genomic_DNA"/>
</dbReference>
<sequence>MTSVEQFELTQWLEDHQANSSNLRRSFTDVLPLARLLSRYYPELIDLNYYPPRNSVHNKLCNWEVFNRRVLSRLGVRLSREQMVRVASCVPGSVDMLLFTIMRAQQAAERKAR</sequence>
<reference evidence="2 3" key="1">
    <citation type="submission" date="2015-08" db="EMBL/GenBank/DDBJ databases">
        <title>Ancestral chromatin configuration constrains chromatin evolution on differentiating sex chromosomes in Drosophila.</title>
        <authorList>
            <person name="Zhou Q."/>
            <person name="Bachtrog D."/>
        </authorList>
    </citation>
    <scope>NUCLEOTIDE SEQUENCE [LARGE SCALE GENOMIC DNA]</scope>
    <source>
        <tissue evidence="2">Whole larvae</tissue>
    </source>
</reference>
<dbReference type="GO" id="GO:0008017">
    <property type="term" value="F:microtubule binding"/>
    <property type="evidence" value="ECO:0007669"/>
    <property type="project" value="TreeGrafter"/>
</dbReference>
<dbReference type="OrthoDB" id="193300at2759"/>
<name>A0A0M3QZQ8_DROBS</name>
<protein>
    <submittedName>
        <fullName evidence="2">CG16719</fullName>
    </submittedName>
</protein>